<keyword evidence="1" id="KW-1133">Transmembrane helix</keyword>
<keyword evidence="1" id="KW-0812">Transmembrane</keyword>
<evidence type="ECO:0008006" key="4">
    <source>
        <dbReference type="Google" id="ProtNLM"/>
    </source>
</evidence>
<accession>R9BX08</accession>
<dbReference type="AlphaFoldDB" id="R9BX08"/>
<feature type="transmembrane region" description="Helical" evidence="1">
    <location>
        <begin position="49"/>
        <end position="70"/>
    </location>
</feature>
<protein>
    <recommendedName>
        <fullName evidence="4">DUF2933 domain-containing protein</fullName>
    </recommendedName>
</protein>
<keyword evidence="1" id="KW-0472">Membrane</keyword>
<comment type="caution">
    <text evidence="2">The sequence shown here is derived from an EMBL/GenBank/DDBJ whole genome shotgun (WGS) entry which is preliminary data.</text>
</comment>
<dbReference type="PATRIC" id="fig|1202534.3.peg.2774"/>
<name>R9BX08_9CLOT</name>
<proteinExistence type="predicted"/>
<evidence type="ECO:0000313" key="2">
    <source>
        <dbReference type="EMBL" id="EOR21250.1"/>
    </source>
</evidence>
<dbReference type="RefSeq" id="WP_016208094.1">
    <property type="nucleotide sequence ID" value="NZ_ASRV01000162.1"/>
</dbReference>
<organism evidence="2 3">
    <name type="scientific">Clostridium sartagoforme AAU1</name>
    <dbReference type="NCBI Taxonomy" id="1202534"/>
    <lineage>
        <taxon>Bacteria</taxon>
        <taxon>Bacillati</taxon>
        <taxon>Bacillota</taxon>
        <taxon>Clostridia</taxon>
        <taxon>Eubacteriales</taxon>
        <taxon>Clostridiaceae</taxon>
        <taxon>Clostridium</taxon>
    </lineage>
</organism>
<evidence type="ECO:0000256" key="1">
    <source>
        <dbReference type="SAM" id="Phobius"/>
    </source>
</evidence>
<evidence type="ECO:0000313" key="3">
    <source>
        <dbReference type="Proteomes" id="UP000013988"/>
    </source>
</evidence>
<keyword evidence="3" id="KW-1185">Reference proteome</keyword>
<reference evidence="2 3" key="1">
    <citation type="submission" date="2013-03" db="EMBL/GenBank/DDBJ databases">
        <title>Whole genome shotgun sequencing of Clostridium sartagoforme AAU1.</title>
        <authorList>
            <person name="Joshi C.G."/>
            <person name="Duggirala S.M."/>
            <person name="Nathani N.M."/>
            <person name="Bhatt V.D."/>
            <person name="Patel A.K."/>
            <person name="Pandya P.R."/>
            <person name="KaPatel J.A."/>
        </authorList>
    </citation>
    <scope>NUCLEOTIDE SEQUENCE [LARGE SCALE GENOMIC DNA]</scope>
    <source>
        <strain evidence="2 3">AAU1</strain>
    </source>
</reference>
<gene>
    <name evidence="2" type="ORF">A500_14016</name>
</gene>
<dbReference type="OrthoDB" id="2989509at2"/>
<sequence length="95" mass="10531">MNCHRGNNESKSNVKHNNFKYLLHMILCCGLPIIIVSLLPIISKVFPKISGLLGLIAPFICPLMMLSMVIMMSRGKKKNCCGNDSSKELLENGPK</sequence>
<dbReference type="EMBL" id="ASRV01000162">
    <property type="protein sequence ID" value="EOR21250.1"/>
    <property type="molecule type" value="Genomic_DNA"/>
</dbReference>
<dbReference type="Proteomes" id="UP000013988">
    <property type="component" value="Unassembled WGS sequence"/>
</dbReference>
<feature type="transmembrane region" description="Helical" evidence="1">
    <location>
        <begin position="21"/>
        <end position="43"/>
    </location>
</feature>